<name>A0A4R9IR46_9LEPT</name>
<sequence length="589" mass="70177">MQSKPNPNPFGFLYIDSNSGQSSGGHSALRLGDRVYHLQYSFEDKIFHIVREPWDEFRFQYGVVQNRNIEFYEWDLSEQSKRLLRQKWNELYLVQETHIQNQKKLEEEWENLKTKRTENQFFLPVSGFGYFTNIHDPNPSFLNLFSFSEEEKRELETTIFKWENTEKNLHLTDDIRSLPKTDSPYPLVSSLQTKTEQYRIIQKRIFVRKFLLDPVLTYDQAFLQLKGPNFQLNETEKKIWGSYLNHLAKDLRSCLFEIECNDWEEMTLLIRILYVQKSIKEGYIVFPKKNLDGFTYLPEIEIPESIKTTKQEEYAILFETNKKNFSSGYDPILFFNWESFLTRYQGFLDSNYFIEGIEFNWKGNNPYQNKLNQNLEPIDLNKDISKNEENLERYTKGIQNLYSYHLVNQNCTTELIRYMNEMFPEGKIGNEVFWKPISNKVISFNFIPSVAAFKLESSDSTKQTKVYPSYRNLKRKQLVQFSERYFQDRFVPTSKIYKTNPIDHSFLFFTEETIWDRPIYGLLNTVWGIGYTTAGLITAPFDKGKRFSKGTETVFYSLPELVFFNIRKGHFPFITAKEIPEEYYEKNSL</sequence>
<dbReference type="OrthoDB" id="5556891at2"/>
<reference evidence="2" key="1">
    <citation type="submission" date="2018-10" db="EMBL/GenBank/DDBJ databases">
        <authorList>
            <person name="Vincent A.T."/>
            <person name="Schiettekatte O."/>
            <person name="Bourhy P."/>
            <person name="Veyrier F.J."/>
            <person name="Picardeau M."/>
        </authorList>
    </citation>
    <scope>NUCLEOTIDE SEQUENCE</scope>
    <source>
        <strain evidence="2">201800281</strain>
    </source>
</reference>
<evidence type="ECO:0000313" key="3">
    <source>
        <dbReference type="Proteomes" id="UP000297394"/>
    </source>
</evidence>
<evidence type="ECO:0000313" key="4">
    <source>
        <dbReference type="Proteomes" id="UP000297918"/>
    </source>
</evidence>
<reference evidence="1 3" key="2">
    <citation type="journal article" date="2019" name="PLoS Negl. Trop. Dis.">
        <title>Revisiting the worldwide diversity of Leptospira species in the environment.</title>
        <authorList>
            <person name="Vincent A.T."/>
            <person name="Schiettekatte O."/>
            <person name="Bourhy P."/>
            <person name="Veyrier F.J."/>
            <person name="Picardeau M."/>
        </authorList>
    </citation>
    <scope>NUCLEOTIDE SEQUENCE [LARGE SCALE GENOMIC DNA]</scope>
    <source>
        <strain evidence="1 3">201800280</strain>
        <strain evidence="2">201800281</strain>
    </source>
</reference>
<gene>
    <name evidence="1" type="ORF">EHQ23_12820</name>
    <name evidence="2" type="ORF">EHQ26_00250</name>
</gene>
<dbReference type="EMBL" id="RQFL01000007">
    <property type="protein sequence ID" value="TGK94419.1"/>
    <property type="molecule type" value="Genomic_DNA"/>
</dbReference>
<comment type="caution">
    <text evidence="1">The sequence shown here is derived from an EMBL/GenBank/DDBJ whole genome shotgun (WGS) entry which is preliminary data.</text>
</comment>
<keyword evidence="4" id="KW-1185">Reference proteome</keyword>
<dbReference type="AlphaFoldDB" id="A0A4R9IR46"/>
<dbReference type="Proteomes" id="UP000297394">
    <property type="component" value="Unassembled WGS sequence"/>
</dbReference>
<dbReference type="EMBL" id="RQFM01000022">
    <property type="protein sequence ID" value="TGK85524.1"/>
    <property type="molecule type" value="Genomic_DNA"/>
</dbReference>
<evidence type="ECO:0000313" key="2">
    <source>
        <dbReference type="EMBL" id="TGK94419.1"/>
    </source>
</evidence>
<proteinExistence type="predicted"/>
<dbReference type="Proteomes" id="UP000297918">
    <property type="component" value="Unassembled WGS sequence"/>
</dbReference>
<evidence type="ECO:0000313" key="1">
    <source>
        <dbReference type="EMBL" id="TGK85524.1"/>
    </source>
</evidence>
<evidence type="ECO:0008006" key="5">
    <source>
        <dbReference type="Google" id="ProtNLM"/>
    </source>
</evidence>
<accession>A0A4R9IR46</accession>
<organism evidence="1 3">
    <name type="scientific">Leptospira bourretii</name>
    <dbReference type="NCBI Taxonomy" id="2484962"/>
    <lineage>
        <taxon>Bacteria</taxon>
        <taxon>Pseudomonadati</taxon>
        <taxon>Spirochaetota</taxon>
        <taxon>Spirochaetia</taxon>
        <taxon>Leptospirales</taxon>
        <taxon>Leptospiraceae</taxon>
        <taxon>Leptospira</taxon>
    </lineage>
</organism>
<protein>
    <recommendedName>
        <fullName evidence="5">DUF4105 domain-containing protein</fullName>
    </recommendedName>
</protein>